<dbReference type="InterPro" id="IPR027417">
    <property type="entry name" value="P-loop_NTPase"/>
</dbReference>
<sequence length="1114" mass="128395">MAEYINVEKPFLEKLEALNWQVIDQGSFGIPQDPSKSLRTSFKEVTLKEAFVKAVKKINLVNGVAWLTDKQLDDIYKEVTAVEKANLSLLEANKQVFEKLIGITKTTVAKNEITGEENPLVKLIDFKDWENNQFVAINQFRIVTPGGPREGIIPDIVLFVNGLPFAVVECKDVEVADPISSAVDQIMRYANTREDDFGYKEGEERLFYYNLFSIATHGEEARVGSISGDFEYYLNWKDIFPEAYKNIDVNNYVEEEIARYQNNGLQNDPRVRQEVLIKGILNKEILLDILQHFTLFMEIKEGVQIKIVCRYQQYRAVGKILDRLRNETTGKTRSGVVWHTQGSGKSLTMVFLVRKLRSQEDLKDYKVIMMVDRKDLEKQLSATARLTNEFKEANIVSARKELKPKLSGNASNLNMVMVHKFVQEELKHSKALMKAFVEEGRVPEFKPFEVVNTSDRIVVLIDEAHRTQGGDMGDNLFTAFPNAAKIAFTGTPLLTERHKQKTHERFGGTGEFIDTYKIREAVDDRATLDIIYIGKTTKDNIKSKEAFDAEFEDVFKKQNKEVKEEIQKRYGTMQAYLENMDRLRKIAKDLVKHYVEAILPNGFKAMVVGSSIVAAARYQFLIQEALNERVALEKSKAVPDLELIKKMEFLKIGTIVTKQDNNEQAFISEARKNAREIKAVDNFKKDFDFSTDQEGNYLKPETGIAFLCVCDKLLTGFDAPIAQVMYLDKSIREHDLLQAIARVNRTKRDKSHGILVDYYGVSNHLKDALNIWGAEDEEDIKELLEYFRDINKEIPVLEARYNRMLQLFTDKGITEFKKFAEQRMTDKEVEFQLAEDCIELAASIPFRAQFDTYVKAFFDSLDLLFNSEAARKYYIPAKRFGYLLVRIKNRYKDPSMDLKWAKPKVRKMIDAHLETLGIDSRVAPVSLLSKDFQKEVGKLGKNTKSKASEMEHAIRRHIKVNINKDPALYKRFLKRMEEIIERYQGNWEAIVEEFVMLREDLAKGRKGDNEEEGLSEQELPFYDFIVFSTFKEETLTEVEKEVVKSLTIELVCLLQEAINKPNFWKGRAAEIRKLQGEVEDLISFSELDKVAELHAKLSVEVMNLAKRRHQELTK</sequence>
<keyword evidence="8 10" id="KW-0067">ATP-binding</keyword>
<protein>
    <recommendedName>
        <fullName evidence="10">Type I restriction enzyme endonuclease subunit</fullName>
        <shortName evidence="10">R protein</shortName>
        <ecNumber evidence="10">3.1.21.3</ecNumber>
    </recommendedName>
</protein>
<dbReference type="NCBIfam" id="TIGR00348">
    <property type="entry name" value="hsdR"/>
    <property type="match status" value="1"/>
</dbReference>
<organism evidence="12 13">
    <name type="scientific">Wenyingzhuangia heitensis</name>
    <dbReference type="NCBI Taxonomy" id="1487859"/>
    <lineage>
        <taxon>Bacteria</taxon>
        <taxon>Pseudomonadati</taxon>
        <taxon>Bacteroidota</taxon>
        <taxon>Flavobacteriia</taxon>
        <taxon>Flavobacteriales</taxon>
        <taxon>Flavobacteriaceae</taxon>
        <taxon>Wenyingzhuangia</taxon>
    </lineage>
</organism>
<evidence type="ECO:0000313" key="12">
    <source>
        <dbReference type="EMBL" id="NIJ45146.1"/>
    </source>
</evidence>
<dbReference type="InterPro" id="IPR014001">
    <property type="entry name" value="Helicase_ATP-bd"/>
</dbReference>
<evidence type="ECO:0000256" key="5">
    <source>
        <dbReference type="ARBA" id="ARBA00022747"/>
    </source>
</evidence>
<dbReference type="SUPFAM" id="SSF52540">
    <property type="entry name" value="P-loop containing nucleoside triphosphate hydrolases"/>
    <property type="match status" value="1"/>
</dbReference>
<reference evidence="12 13" key="1">
    <citation type="submission" date="2020-03" db="EMBL/GenBank/DDBJ databases">
        <title>Genomic Encyclopedia of Type Strains, Phase IV (KMG-IV): sequencing the most valuable type-strain genomes for metagenomic binning, comparative biology and taxonomic classification.</title>
        <authorList>
            <person name="Goeker M."/>
        </authorList>
    </citation>
    <scope>NUCLEOTIDE SEQUENCE [LARGE SCALE GENOMIC DNA]</scope>
    <source>
        <strain evidence="12 13">DSM 101599</strain>
    </source>
</reference>
<feature type="domain" description="Helicase ATP-binding" evidence="11">
    <location>
        <begin position="326"/>
        <end position="510"/>
    </location>
</feature>
<evidence type="ECO:0000256" key="8">
    <source>
        <dbReference type="ARBA" id="ARBA00022840"/>
    </source>
</evidence>
<dbReference type="InterPro" id="IPR051268">
    <property type="entry name" value="Type-I_R_enzyme_R_subunit"/>
</dbReference>
<dbReference type="PANTHER" id="PTHR30195">
    <property type="entry name" value="TYPE I SITE-SPECIFIC DEOXYRIBONUCLEASE PROTEIN SUBUNIT M AND R"/>
    <property type="match status" value="1"/>
</dbReference>
<keyword evidence="3" id="KW-0540">Nuclease</keyword>
<evidence type="ECO:0000256" key="9">
    <source>
        <dbReference type="ARBA" id="ARBA00023125"/>
    </source>
</evidence>
<dbReference type="EC" id="3.1.21.3" evidence="10"/>
<proteinExistence type="inferred from homology"/>
<evidence type="ECO:0000256" key="6">
    <source>
        <dbReference type="ARBA" id="ARBA00022759"/>
    </source>
</evidence>
<evidence type="ECO:0000256" key="2">
    <source>
        <dbReference type="ARBA" id="ARBA00008598"/>
    </source>
</evidence>
<dbReference type="RefSeq" id="WP_167186451.1">
    <property type="nucleotide sequence ID" value="NZ_JAASQL010000001.1"/>
</dbReference>
<comment type="catalytic activity">
    <reaction evidence="1 10">
        <text>Endonucleolytic cleavage of DNA to give random double-stranded fragments with terminal 5'-phosphates, ATP is simultaneously hydrolyzed.</text>
        <dbReference type="EC" id="3.1.21.3"/>
    </reaction>
</comment>
<dbReference type="GO" id="GO:0009035">
    <property type="term" value="F:type I site-specific deoxyribonuclease activity"/>
    <property type="evidence" value="ECO:0007669"/>
    <property type="project" value="UniProtKB-EC"/>
</dbReference>
<evidence type="ECO:0000256" key="10">
    <source>
        <dbReference type="RuleBase" id="RU364115"/>
    </source>
</evidence>
<evidence type="ECO:0000256" key="4">
    <source>
        <dbReference type="ARBA" id="ARBA00022741"/>
    </source>
</evidence>
<accession>A0ABX0UCE7</accession>
<keyword evidence="6" id="KW-0255">Endonuclease</keyword>
<evidence type="ECO:0000256" key="1">
    <source>
        <dbReference type="ARBA" id="ARBA00000851"/>
    </source>
</evidence>
<evidence type="ECO:0000259" key="11">
    <source>
        <dbReference type="PROSITE" id="PS51192"/>
    </source>
</evidence>
<keyword evidence="9 10" id="KW-0238">DNA-binding</keyword>
<gene>
    <name evidence="12" type="ORF">FHR24_001585</name>
</gene>
<dbReference type="CDD" id="cd18800">
    <property type="entry name" value="SF2_C_EcoR124I-like"/>
    <property type="match status" value="1"/>
</dbReference>
<dbReference type="InterPro" id="IPR055180">
    <property type="entry name" value="HsdR_RecA-like_helicase_dom_2"/>
</dbReference>
<name>A0ABX0UCE7_9FLAO</name>
<dbReference type="Pfam" id="PF22679">
    <property type="entry name" value="T1R_D3-like"/>
    <property type="match status" value="1"/>
</dbReference>
<dbReference type="CDD" id="cd22332">
    <property type="entry name" value="HsdR_N"/>
    <property type="match status" value="1"/>
</dbReference>
<dbReference type="InterPro" id="IPR007409">
    <property type="entry name" value="Restrct_endonuc_type1_HsdR_N"/>
</dbReference>
<dbReference type="InterPro" id="IPR004473">
    <property type="entry name" value="Restrct_endonuc_typeI_HsdR"/>
</dbReference>
<comment type="similarity">
    <text evidence="2 10">Belongs to the HsdR family.</text>
</comment>
<keyword evidence="4 10" id="KW-0547">Nucleotide-binding</keyword>
<dbReference type="Pfam" id="PF18766">
    <property type="entry name" value="SWI2_SNF2"/>
    <property type="match status" value="1"/>
</dbReference>
<dbReference type="PROSITE" id="PS51192">
    <property type="entry name" value="HELICASE_ATP_BIND_1"/>
    <property type="match status" value="1"/>
</dbReference>
<dbReference type="Gene3D" id="3.90.1570.50">
    <property type="match status" value="1"/>
</dbReference>
<evidence type="ECO:0000256" key="7">
    <source>
        <dbReference type="ARBA" id="ARBA00022801"/>
    </source>
</evidence>
<keyword evidence="13" id="KW-1185">Reference proteome</keyword>
<comment type="function">
    <text evidence="10">Subunit R is required for both nuclease and ATPase activities, but not for modification.</text>
</comment>
<comment type="caution">
    <text evidence="12">The sequence shown here is derived from an EMBL/GenBank/DDBJ whole genome shotgun (WGS) entry which is preliminary data.</text>
</comment>
<dbReference type="SMART" id="SM00487">
    <property type="entry name" value="DEXDc"/>
    <property type="match status" value="1"/>
</dbReference>
<keyword evidence="7 10" id="KW-0378">Hydrolase</keyword>
<dbReference type="EMBL" id="JAASQL010000001">
    <property type="protein sequence ID" value="NIJ45146.1"/>
    <property type="molecule type" value="Genomic_DNA"/>
</dbReference>
<dbReference type="Gene3D" id="3.40.50.300">
    <property type="entry name" value="P-loop containing nucleotide triphosphate hydrolases"/>
    <property type="match status" value="2"/>
</dbReference>
<comment type="subunit">
    <text evidence="10">The type I restriction/modification system is composed of three polypeptides R, M and S.</text>
</comment>
<dbReference type="Pfam" id="PF04313">
    <property type="entry name" value="HSDR_N"/>
    <property type="match status" value="1"/>
</dbReference>
<keyword evidence="5 10" id="KW-0680">Restriction system</keyword>
<evidence type="ECO:0000313" key="13">
    <source>
        <dbReference type="Proteomes" id="UP000745859"/>
    </source>
</evidence>
<evidence type="ECO:0000256" key="3">
    <source>
        <dbReference type="ARBA" id="ARBA00022722"/>
    </source>
</evidence>
<dbReference type="PANTHER" id="PTHR30195:SF15">
    <property type="entry name" value="TYPE I RESTRICTION ENZYME HINDI ENDONUCLEASE SUBUNIT"/>
    <property type="match status" value="1"/>
</dbReference>
<dbReference type="Proteomes" id="UP000745859">
    <property type="component" value="Unassembled WGS sequence"/>
</dbReference>
<dbReference type="InterPro" id="IPR040980">
    <property type="entry name" value="SWI2_SNF2"/>
</dbReference>